<name>A0A1I3ZPD6_9HYPH</name>
<dbReference type="SUPFAM" id="SSF50952">
    <property type="entry name" value="Soluble quinoprotein glucose dehydrogenase"/>
    <property type="match status" value="1"/>
</dbReference>
<dbReference type="STRING" id="1612308.SAMN05444581_10889"/>
<evidence type="ECO:0000259" key="2">
    <source>
        <dbReference type="Pfam" id="PF07995"/>
    </source>
</evidence>
<keyword evidence="4" id="KW-1185">Reference proteome</keyword>
<proteinExistence type="predicted"/>
<feature type="domain" description="Glucose/Sorbosone dehydrogenase" evidence="2">
    <location>
        <begin position="186"/>
        <end position="422"/>
    </location>
</feature>
<organism evidence="3 4">
    <name type="scientific">Methylocapsa palsarum</name>
    <dbReference type="NCBI Taxonomy" id="1612308"/>
    <lineage>
        <taxon>Bacteria</taxon>
        <taxon>Pseudomonadati</taxon>
        <taxon>Pseudomonadota</taxon>
        <taxon>Alphaproteobacteria</taxon>
        <taxon>Hyphomicrobiales</taxon>
        <taxon>Beijerinckiaceae</taxon>
        <taxon>Methylocapsa</taxon>
    </lineage>
</organism>
<dbReference type="PANTHER" id="PTHR19328:SF40">
    <property type="entry name" value="BLL0591 PROTEIN"/>
    <property type="match status" value="1"/>
</dbReference>
<dbReference type="Pfam" id="PF07995">
    <property type="entry name" value="GSDH"/>
    <property type="match status" value="1"/>
</dbReference>
<dbReference type="AlphaFoldDB" id="A0A1I3ZPD6"/>
<dbReference type="InterPro" id="IPR011041">
    <property type="entry name" value="Quinoprot_gluc/sorb_DH_b-prop"/>
</dbReference>
<dbReference type="InterPro" id="IPR011042">
    <property type="entry name" value="6-blade_b-propeller_TolB-like"/>
</dbReference>
<dbReference type="Proteomes" id="UP000198755">
    <property type="component" value="Unassembled WGS sequence"/>
</dbReference>
<feature type="signal peptide" evidence="1">
    <location>
        <begin position="1"/>
        <end position="25"/>
    </location>
</feature>
<reference evidence="3 4" key="1">
    <citation type="submission" date="2016-10" db="EMBL/GenBank/DDBJ databases">
        <authorList>
            <person name="de Groot N.N."/>
        </authorList>
    </citation>
    <scope>NUCLEOTIDE SEQUENCE [LARGE SCALE GENOMIC DNA]</scope>
    <source>
        <strain evidence="3 4">NE2</strain>
    </source>
</reference>
<dbReference type="InterPro" id="IPR012938">
    <property type="entry name" value="Glc/Sorbosone_DH"/>
</dbReference>
<gene>
    <name evidence="3" type="ORF">SAMN05444581_10889</name>
</gene>
<keyword evidence="1" id="KW-0732">Signal</keyword>
<dbReference type="Gene3D" id="2.120.10.30">
    <property type="entry name" value="TolB, C-terminal domain"/>
    <property type="match status" value="1"/>
</dbReference>
<dbReference type="EMBL" id="FOSN01000008">
    <property type="protein sequence ID" value="SFK45878.1"/>
    <property type="molecule type" value="Genomic_DNA"/>
</dbReference>
<evidence type="ECO:0000313" key="3">
    <source>
        <dbReference type="EMBL" id="SFK45878.1"/>
    </source>
</evidence>
<feature type="chain" id="PRO_5011589699" evidence="1">
    <location>
        <begin position="26"/>
        <end position="429"/>
    </location>
</feature>
<accession>A0A1I3ZPD6</accession>
<dbReference type="PANTHER" id="PTHR19328">
    <property type="entry name" value="HEDGEHOG-INTERACTING PROTEIN"/>
    <property type="match status" value="1"/>
</dbReference>
<evidence type="ECO:0000313" key="4">
    <source>
        <dbReference type="Proteomes" id="UP000198755"/>
    </source>
</evidence>
<evidence type="ECO:0000256" key="1">
    <source>
        <dbReference type="SAM" id="SignalP"/>
    </source>
</evidence>
<sequence length="429" mass="46650">MKETAFTHAARLRALFLAGAVLMSAAWLPGFPAAAQQAPDKAEAGAAEAKAPPAPINVPQTGAKAEDLIRNLRKIRLPDGFKISLFAIVPQARAIAVGPQGKAVFVSTRDVNVYALGAALDGEHEVRPFAASTTMKVPHGVCFAPDGTLYVAELNRVQSFANAEAVYRDANVVGKTVVEQGKLIPPEHEADNHSRRVCRIGPDNKLYITLGQPFNVPPSDKWALYPPLGIGGIIRMNRDGSGRQVFASGIRNSVGLDFNPRDNTLWFTDNQVDRMGDDIPPGELNRATKAGQNFGFPYYGGGHVRTEDYKNETPPKDLVFPEVEMVAHAADLGMSFYRGSQFPKLYRGGIFSAQHGSWNRTIPIGARVMFTSLKKNGHADKTQPFAEGWKEDDGSYWGRPVDVAELPDGSLLVSDDYNGALYRIAYEGK</sequence>
<protein>
    <submittedName>
        <fullName evidence="3">Glucose/arabinose dehydrogenase, beta-propeller fold</fullName>
    </submittedName>
</protein>